<organism evidence="2 3">
    <name type="scientific">Mycolicibacterium crocinum</name>
    <dbReference type="NCBI Taxonomy" id="388459"/>
    <lineage>
        <taxon>Bacteria</taxon>
        <taxon>Bacillati</taxon>
        <taxon>Actinomycetota</taxon>
        <taxon>Actinomycetes</taxon>
        <taxon>Mycobacteriales</taxon>
        <taxon>Mycobacteriaceae</taxon>
        <taxon>Mycolicibacterium</taxon>
    </lineage>
</organism>
<keyword evidence="1" id="KW-1133">Transmembrane helix</keyword>
<gene>
    <name evidence="2" type="ORF">MI149_10110</name>
</gene>
<protein>
    <recommendedName>
        <fullName evidence="4">SHOCT domain-containing protein</fullName>
    </recommendedName>
</protein>
<feature type="transmembrane region" description="Helical" evidence="1">
    <location>
        <begin position="12"/>
        <end position="36"/>
    </location>
</feature>
<keyword evidence="1" id="KW-0812">Transmembrane</keyword>
<evidence type="ECO:0008006" key="4">
    <source>
        <dbReference type="Google" id="ProtNLM"/>
    </source>
</evidence>
<sequence>MMFWSDHDMSGWGYTGMAIGMVLFWVLVIVAIIALVRSSATSTQARTVLQPPLYAESPEQLLAIRFARGDIDEAEYHQRLAVLRGGAPR</sequence>
<evidence type="ECO:0000313" key="2">
    <source>
        <dbReference type="EMBL" id="ULN43383.1"/>
    </source>
</evidence>
<name>A0ABY3TVK5_9MYCO</name>
<accession>A0ABY3TVK5</accession>
<dbReference type="Proteomes" id="UP001055337">
    <property type="component" value="Chromosome"/>
</dbReference>
<evidence type="ECO:0000256" key="1">
    <source>
        <dbReference type="SAM" id="Phobius"/>
    </source>
</evidence>
<reference evidence="2" key="1">
    <citation type="submission" date="2022-08" db="EMBL/GenBank/DDBJ databases">
        <title>Whole genome sequencing of non-tuberculosis mycobacteria type-strains.</title>
        <authorList>
            <person name="Igarashi Y."/>
            <person name="Osugi A."/>
            <person name="Mitarai S."/>
        </authorList>
    </citation>
    <scope>NUCLEOTIDE SEQUENCE</scope>
    <source>
        <strain evidence="2">JCM 16369</strain>
    </source>
</reference>
<dbReference type="RefSeq" id="WP_071946723.1">
    <property type="nucleotide sequence ID" value="NZ_CP092362.2"/>
</dbReference>
<proteinExistence type="predicted"/>
<dbReference type="EMBL" id="CP092362">
    <property type="protein sequence ID" value="ULN43383.1"/>
    <property type="molecule type" value="Genomic_DNA"/>
</dbReference>
<evidence type="ECO:0000313" key="3">
    <source>
        <dbReference type="Proteomes" id="UP001055337"/>
    </source>
</evidence>
<keyword evidence="3" id="KW-1185">Reference proteome</keyword>
<keyword evidence="1" id="KW-0472">Membrane</keyword>